<dbReference type="InterPro" id="IPR002110">
    <property type="entry name" value="Ankyrin_rpt"/>
</dbReference>
<gene>
    <name evidence="15" type="ORF">V9T40_013768</name>
</gene>
<dbReference type="PANTHER" id="PTHR45670">
    <property type="entry name" value="E3 UBIQUITIN-PROTEIN LIGASE TRIP12"/>
    <property type="match status" value="1"/>
</dbReference>
<evidence type="ECO:0000259" key="14">
    <source>
        <dbReference type="PROSITE" id="PS51416"/>
    </source>
</evidence>
<comment type="similarity">
    <text evidence="3 10">Belongs to the UPL family. K-HECT subfamily.</text>
</comment>
<feature type="repeat" description="ANK" evidence="8">
    <location>
        <begin position="408"/>
        <end position="440"/>
    </location>
</feature>
<dbReference type="Pfam" id="PF12796">
    <property type="entry name" value="Ank_2"/>
    <property type="match status" value="1"/>
</dbReference>
<proteinExistence type="inferred from homology"/>
<dbReference type="SUPFAM" id="SSF49785">
    <property type="entry name" value="Galactose-binding domain-like"/>
    <property type="match status" value="1"/>
</dbReference>
<evidence type="ECO:0000313" key="16">
    <source>
        <dbReference type="Proteomes" id="UP001367676"/>
    </source>
</evidence>
<dbReference type="GO" id="GO:0046872">
    <property type="term" value="F:metal ion binding"/>
    <property type="evidence" value="ECO:0007669"/>
    <property type="project" value="InterPro"/>
</dbReference>
<evidence type="ECO:0000256" key="1">
    <source>
        <dbReference type="ARBA" id="ARBA00000885"/>
    </source>
</evidence>
<keyword evidence="5" id="KW-0677">Repeat</keyword>
<dbReference type="InterPro" id="IPR012919">
    <property type="entry name" value="SUN_dom"/>
</dbReference>
<dbReference type="PROSITE" id="PS50088">
    <property type="entry name" value="ANK_REPEAT"/>
    <property type="match status" value="2"/>
</dbReference>
<dbReference type="GO" id="GO:0009966">
    <property type="term" value="P:regulation of signal transduction"/>
    <property type="evidence" value="ECO:0007669"/>
    <property type="project" value="UniProtKB-ARBA"/>
</dbReference>
<keyword evidence="4 10" id="KW-0808">Transferase</keyword>
<evidence type="ECO:0000256" key="2">
    <source>
        <dbReference type="ARBA" id="ARBA00004906"/>
    </source>
</evidence>
<dbReference type="InterPro" id="IPR000569">
    <property type="entry name" value="HECT_dom"/>
</dbReference>
<feature type="coiled-coil region" evidence="11">
    <location>
        <begin position="1273"/>
        <end position="1300"/>
    </location>
</feature>
<dbReference type="FunFam" id="1.25.40.20:FF:000033">
    <property type="entry name" value="E3 ubiquitin-protein ligase HECTD1 isoform X2"/>
    <property type="match status" value="1"/>
</dbReference>
<protein>
    <recommendedName>
        <fullName evidence="10">E3 ubiquitin-protein ligase</fullName>
        <ecNumber evidence="10">2.3.2.26</ecNumber>
    </recommendedName>
</protein>
<keyword evidence="6 9" id="KW-0833">Ubl conjugation pathway</keyword>
<evidence type="ECO:0000256" key="6">
    <source>
        <dbReference type="ARBA" id="ARBA00022786"/>
    </source>
</evidence>
<evidence type="ECO:0000256" key="5">
    <source>
        <dbReference type="ARBA" id="ARBA00022737"/>
    </source>
</evidence>
<dbReference type="Gene3D" id="2.30.30.40">
    <property type="entry name" value="SH3 Domains"/>
    <property type="match status" value="1"/>
</dbReference>
<evidence type="ECO:0000256" key="4">
    <source>
        <dbReference type="ARBA" id="ARBA00022679"/>
    </source>
</evidence>
<evidence type="ECO:0000256" key="12">
    <source>
        <dbReference type="SAM" id="MobiDB-lite"/>
    </source>
</evidence>
<dbReference type="PROSITE" id="PS50237">
    <property type="entry name" value="HECT"/>
    <property type="match status" value="1"/>
</dbReference>
<accession>A0AAN9Y2S6</accession>
<dbReference type="InterPro" id="IPR037252">
    <property type="entry name" value="Mib_Herc2_sf"/>
</dbReference>
<sequence length="2570" mass="287062">MSDVDPETLLEWLNMSQGDERDMQLIALEQLCMLLLMSDNVDRCFENCPPRSFLPALCRIFLDECAPDNVLEVTARAITYYLDVSAECTRRIISIEGAVKAICNRLVVAELDSRTSRDLAEQCIKVLELICTREAGAVFDAGGLNCVLSFIRDNGSAIHKDTLHSAMSVVSRLCSKMEPHDSSLPICVESLSTLLKHEDAHVADGALRCFASLSDRYTRKVVDPAPLATHGLMNELLIRLSNAGTPLQTSSSTISGAQSLNTSGTVMSETKSSASISTVISLLSALCRGSPAITHDLLRSDLPDAIEKALHGDERCMLDCMRLMDLLLVLLFEGRKAISKNMTIANSVGITSAAAVAAAHVFPRIRRIESSGDKSYRQLIDCIRSKDCEALIEAVDSSGMEVNYMDDVGQTLLNWASAFGTQEMVEFLCERGADVNKGHRSSSLHYAACFGRPHIAKVLLRHGANPDLRDEDGKTPLDKARERMDDGHREVAAILQSPGEWMLSCDKDKKSGNAESEDSVEPKGDSEMAPVYLKRMLPVFCNTFQSTMLPSIRKSSLNLIRKMIHYIQPQLLTEMCSSDSPTYAVGTMLVEVIANVLDNEDDDDGQIMVLQIIQDLMVKSQDIFLDHFARLGVFSKVHQLSSCEHGGLSTDDLTSCVDSLHLDDQGKAEIYEDAKEILPGRAYYWRDWCFCRGRDCLYIWSEAAALELSNGSNGWFRFVVDGKLSTMYSSGSPEGGTDSTENRGEFLEKLQKVRSMIKPSTHTQPILSHAGSTRLVVGNWSLICRKEGEITIHNTDGQQVTTLREDFSGFTFESNRGTKHSFSAETSMGAEFSTSWIPGKKTKRLRSKAEAQKLKIKSMASEIYDKYFKVAQAQPRGVVAKLGAIVAQIDRACQKQYMSNNKEKGTQWKELLQSALTDLKQLLHEDGVVSSYEIHSSGLVQSLLAMLSTTVWDQGINPTKRSKLQKQRIRIFRNIFSNEIINKENLNSAGILIHKLISVLESIEKLPVYIYDPPGSGYGLQTLTRRLRFRLQKAACDTSLVDRTGRSLKMEPLSTVAQLERYLLKMVAKQWYDNDRSTFAFVTKLKEPNAKIIFRHQYDFDENGIVYWIGTNAKTFPDWVNPAQYGLVTVTASDGRNLPYGRLEDILSRDTAALNCHTNDDKNAWFAIDLGLFVIPSCYTLRHARGYGRSALRNWNFQVSKDGIEWATMYAHIDDTSLNEPGSTASWNLQPPVDEKKGWRHVRIQQKGKNASGQTSYLSLSGFEIYGTVTEVCDDLGKAAKEAEANLKKLRKAAKQSLHLLTVGARVTRGVDWKWRDQDGTGEGTVTGNLHSGWVDVTWDNGSTNSYRMGAENKYDLKITSESLDGSPLPNVPVPASRPPHKSNKYASKAEVNNAIVTILNKKSISTPSLPDAAETTNPKVSIASTEQAASADNLAAKQAAQEITESVVNVARTELADISANQMEKTAEPSDHYVVMQLKDDVSNATKDLSTIIETLVSDETARMNGKIGLDLSTADNFLDVESNILWFLAGNAANNNQARRLHSKDNANTYVLVDALPNSSNNMISNRNCYTRIKMVCVDFSKTNALKSYCTLFVLHPLTCILQRSLSSIKGLPGEHVIPIEAFEMYEKWRENNDFIRNANNYLTMEANNLVIPHNSGAIGGILHSAQSFPSLSSSGAPITIQNSISTVASSGGSGSINFNQALAMSLTSASSDSERVSLEDFLESCRAPTLLADLDDDDPLPDDDENDDENEDDEDYEEVMVSRNLLSFMQEDDAFEARNMADANIASIRSRRRCWDDEYVLKRQFSALIPAFDPRPGRTNVNQTTDLEIPMPPERFDEFEPTFEEKVVYQTPKLKLTLKGPNLSGISDVEVSLTDGNWTIFQAVQELMHKAELSNRSEKLRKIWEPIYTIVYEEAKETDSDKKEVPLKKGTSQTSSCSSLTNIHGSVTSPTSPGQSMSCTVEDVLQLLRHLFVIYTRPENENNILLVDNINLLLPDEFSSKKVTNKLLQQIQDPLVLSSGALPAWCEELTHSCPFLFPFETRQLYFSCTAFGPSRSIVWLQTQRDVTVERQRMPSLSPRREDNHEFRVGRLKHERIKVPRNEELLAWARQAMKTHADRKSILEVEFIGEQGTGLGPTLEFYALISAELQRRDLGIWLCDDDELLDSVHTSPIDLGEGLKPPGYYVRRASGLFPAPLPQNSVQCDNAVKHFWFLGIFLAKVLQDNRLVDLPLSLPFLKLLCQGEIHTNVNKKIGLPLFRRNYGAEEDVMVSSFISEESEKELELNPPNELTEDSSIPWFNGILTEKDLDEIDPIRSKFLKQLRELANRKSKIAYDSSLSLEDKTCQIQNLSLNDSTTESAVRLEDLAVTFTYLPSSRVFGYSSADLIKNGSDIEVTLENVDEYIDLSYKFYQEVGIRRQMEAFKEGFSRVFSLSKLSAFTPNEIRLMLCGDQNPHWTREDLLNYTDPKLGYTKESPGFQRFVNVLVNMSAEERKSFLQFTTGCSSLPPGGLANLYPRLTVVRKVDAGEGSYPSVNTCVHYLKLPDYPTEEILRERLLTATREKGFHLN</sequence>
<keyword evidence="16" id="KW-1185">Reference proteome</keyword>
<dbReference type="GO" id="GO:0043161">
    <property type="term" value="P:proteasome-mediated ubiquitin-dependent protein catabolic process"/>
    <property type="evidence" value="ECO:0007669"/>
    <property type="project" value="TreeGrafter"/>
</dbReference>
<dbReference type="Pfam" id="PF07738">
    <property type="entry name" value="Sad1_UNC"/>
    <property type="match status" value="1"/>
</dbReference>
<dbReference type="Gene3D" id="3.90.1750.10">
    <property type="entry name" value="Hect, E3 ligase catalytic domains"/>
    <property type="match status" value="2"/>
</dbReference>
<dbReference type="InterPro" id="IPR036770">
    <property type="entry name" value="Ankyrin_rpt-contain_sf"/>
</dbReference>
<organism evidence="15 16">
    <name type="scientific">Parthenolecanium corni</name>
    <dbReference type="NCBI Taxonomy" id="536013"/>
    <lineage>
        <taxon>Eukaryota</taxon>
        <taxon>Metazoa</taxon>
        <taxon>Ecdysozoa</taxon>
        <taxon>Arthropoda</taxon>
        <taxon>Hexapoda</taxon>
        <taxon>Insecta</taxon>
        <taxon>Pterygota</taxon>
        <taxon>Neoptera</taxon>
        <taxon>Paraneoptera</taxon>
        <taxon>Hemiptera</taxon>
        <taxon>Sternorrhyncha</taxon>
        <taxon>Coccoidea</taxon>
        <taxon>Coccidae</taxon>
        <taxon>Parthenolecanium</taxon>
    </lineage>
</organism>
<reference evidence="15 16" key="1">
    <citation type="submission" date="2024-03" db="EMBL/GenBank/DDBJ databases">
        <title>Adaptation during the transition from Ophiocordyceps entomopathogen to insect associate is accompanied by gene loss and intensified selection.</title>
        <authorList>
            <person name="Ward C.M."/>
            <person name="Onetto C.A."/>
            <person name="Borneman A.R."/>
        </authorList>
    </citation>
    <scope>NUCLEOTIDE SEQUENCE [LARGE SCALE GENOMIC DNA]</scope>
    <source>
        <strain evidence="15">AWRI1</strain>
        <tissue evidence="15">Single Adult Female</tissue>
    </source>
</reference>
<evidence type="ECO:0000259" key="13">
    <source>
        <dbReference type="PROSITE" id="PS50237"/>
    </source>
</evidence>
<dbReference type="PANTHER" id="PTHR45670:SF1">
    <property type="entry name" value="E3 UBIQUITIN-PROTEIN LIGASE HECTD1"/>
    <property type="match status" value="1"/>
</dbReference>
<dbReference type="PROSITE" id="PS51416">
    <property type="entry name" value="MIB_HERC2"/>
    <property type="match status" value="1"/>
</dbReference>
<feature type="region of interest" description="Disordered" evidence="12">
    <location>
        <begin position="504"/>
        <end position="525"/>
    </location>
</feature>
<evidence type="ECO:0000256" key="10">
    <source>
        <dbReference type="RuleBase" id="RU369009"/>
    </source>
</evidence>
<dbReference type="GO" id="GO:0016607">
    <property type="term" value="C:nuclear speck"/>
    <property type="evidence" value="ECO:0007669"/>
    <property type="project" value="TreeGrafter"/>
</dbReference>
<feature type="repeat" description="ANK" evidence="8">
    <location>
        <begin position="439"/>
        <end position="471"/>
    </location>
</feature>
<feature type="compositionally biased region" description="Acidic residues" evidence="12">
    <location>
        <begin position="1736"/>
        <end position="1760"/>
    </location>
</feature>
<evidence type="ECO:0000256" key="8">
    <source>
        <dbReference type="PROSITE-ProRule" id="PRU00023"/>
    </source>
</evidence>
<dbReference type="SUPFAM" id="SSF48403">
    <property type="entry name" value="Ankyrin repeat"/>
    <property type="match status" value="1"/>
</dbReference>
<dbReference type="InterPro" id="IPR045322">
    <property type="entry name" value="HECTD1/TRIP12-like"/>
</dbReference>
<feature type="domain" description="HECT" evidence="13">
    <location>
        <begin position="2117"/>
        <end position="2570"/>
    </location>
</feature>
<comment type="catalytic activity">
    <reaction evidence="1 10">
        <text>S-ubiquitinyl-[E2 ubiquitin-conjugating enzyme]-L-cysteine + [acceptor protein]-L-lysine = [E2 ubiquitin-conjugating enzyme]-L-cysteine + N(6)-ubiquitinyl-[acceptor protein]-L-lysine.</text>
        <dbReference type="EC" id="2.3.2.26"/>
    </reaction>
</comment>
<dbReference type="FunFam" id="3.90.1750.10:FF:000021">
    <property type="entry name" value="E3 ubiquitin-protein ligase HECTD1 isoform X1"/>
    <property type="match status" value="1"/>
</dbReference>
<keyword evidence="11" id="KW-0175">Coiled coil</keyword>
<dbReference type="Proteomes" id="UP001367676">
    <property type="component" value="Unassembled WGS sequence"/>
</dbReference>
<dbReference type="Gene3D" id="3.30.2160.10">
    <property type="entry name" value="Hect, E3 ligase catalytic domain"/>
    <property type="match status" value="1"/>
</dbReference>
<dbReference type="InterPro" id="IPR011989">
    <property type="entry name" value="ARM-like"/>
</dbReference>
<keyword evidence="7 8" id="KW-0040">ANK repeat</keyword>
<dbReference type="FunFam" id="2.60.120.260:FF:000014">
    <property type="entry name" value="E3 ubiquitin-protein ligase HECTD1 isoform X1"/>
    <property type="match status" value="1"/>
</dbReference>
<feature type="region of interest" description="Disordered" evidence="12">
    <location>
        <begin position="1366"/>
        <end position="1385"/>
    </location>
</feature>
<comment type="caution">
    <text evidence="15">The sequence shown here is derived from an EMBL/GenBank/DDBJ whole genome shotgun (WGS) entry which is preliminary data.</text>
</comment>
<dbReference type="InterPro" id="IPR010606">
    <property type="entry name" value="Mib_Herc2"/>
</dbReference>
<dbReference type="SMART" id="SM00119">
    <property type="entry name" value="HECTc"/>
    <property type="match status" value="1"/>
</dbReference>
<dbReference type="SMART" id="SM00248">
    <property type="entry name" value="ANK"/>
    <property type="match status" value="3"/>
</dbReference>
<dbReference type="FunFam" id="3.30.2410.10:FF:000007">
    <property type="entry name" value="Putative E3 ubiquitin-protein ligase HECTD1"/>
    <property type="match status" value="1"/>
</dbReference>
<feature type="active site" description="Glycyl thioester intermediate" evidence="9">
    <location>
        <position position="2539"/>
    </location>
</feature>
<dbReference type="CDD" id="cd00078">
    <property type="entry name" value="HECTc"/>
    <property type="match status" value="1"/>
</dbReference>
<feature type="region of interest" description="Disordered" evidence="12">
    <location>
        <begin position="1734"/>
        <end position="1760"/>
    </location>
</feature>
<evidence type="ECO:0000256" key="3">
    <source>
        <dbReference type="ARBA" id="ARBA00006331"/>
    </source>
</evidence>
<dbReference type="PROSITE" id="PS50297">
    <property type="entry name" value="ANK_REP_REGION"/>
    <property type="match status" value="2"/>
</dbReference>
<name>A0AAN9Y2S6_9HEMI</name>
<dbReference type="Gene3D" id="3.30.2410.10">
    <property type="entry name" value="Hect, E3 ligase catalytic domain"/>
    <property type="match status" value="1"/>
</dbReference>
<evidence type="ECO:0000256" key="9">
    <source>
        <dbReference type="PROSITE-ProRule" id="PRU00104"/>
    </source>
</evidence>
<dbReference type="GO" id="GO:0070534">
    <property type="term" value="P:protein K63-linked ubiquitination"/>
    <property type="evidence" value="ECO:0007669"/>
    <property type="project" value="TreeGrafter"/>
</dbReference>
<dbReference type="EC" id="2.3.2.26" evidence="10"/>
<dbReference type="EMBL" id="JBBCAQ010000033">
    <property type="protein sequence ID" value="KAK7582323.1"/>
    <property type="molecule type" value="Genomic_DNA"/>
</dbReference>
<dbReference type="GO" id="GO:0061630">
    <property type="term" value="F:ubiquitin protein ligase activity"/>
    <property type="evidence" value="ECO:0007669"/>
    <property type="project" value="UniProtKB-UniRule"/>
</dbReference>
<dbReference type="FunFam" id="1.25.10.10:FF:000051">
    <property type="entry name" value="E3 ubiquitin-protein ligase HECTD1 isoform X1"/>
    <property type="match status" value="1"/>
</dbReference>
<dbReference type="Gene3D" id="1.25.40.20">
    <property type="entry name" value="Ankyrin repeat-containing domain"/>
    <property type="match status" value="1"/>
</dbReference>
<feature type="domain" description="MIB/HERC2" evidence="14">
    <location>
        <begin position="1293"/>
        <end position="1363"/>
    </location>
</feature>
<evidence type="ECO:0000256" key="7">
    <source>
        <dbReference type="ARBA" id="ARBA00023043"/>
    </source>
</evidence>
<dbReference type="Pfam" id="PF06701">
    <property type="entry name" value="MIB_HERC2"/>
    <property type="match status" value="1"/>
</dbReference>
<dbReference type="InterPro" id="IPR035983">
    <property type="entry name" value="Hect_E3_ubiquitin_ligase"/>
</dbReference>
<comment type="pathway">
    <text evidence="2 10">Protein modification; protein ubiquitination.</text>
</comment>
<dbReference type="Gene3D" id="2.60.120.260">
    <property type="entry name" value="Galactose-binding domain-like"/>
    <property type="match status" value="1"/>
</dbReference>
<dbReference type="SUPFAM" id="SSF159034">
    <property type="entry name" value="Mib/herc2 domain-like"/>
    <property type="match status" value="1"/>
</dbReference>
<dbReference type="Gene3D" id="1.25.10.10">
    <property type="entry name" value="Leucine-rich Repeat Variant"/>
    <property type="match status" value="1"/>
</dbReference>
<evidence type="ECO:0000313" key="15">
    <source>
        <dbReference type="EMBL" id="KAK7582323.1"/>
    </source>
</evidence>
<dbReference type="InterPro" id="IPR016024">
    <property type="entry name" value="ARM-type_fold"/>
</dbReference>
<dbReference type="SUPFAM" id="SSF48371">
    <property type="entry name" value="ARM repeat"/>
    <property type="match status" value="1"/>
</dbReference>
<dbReference type="InterPro" id="IPR008979">
    <property type="entry name" value="Galactose-bd-like_sf"/>
</dbReference>
<dbReference type="SUPFAM" id="SSF56204">
    <property type="entry name" value="Hect, E3 ligase catalytic domain"/>
    <property type="match status" value="1"/>
</dbReference>
<comment type="function">
    <text evidence="10">E3 ubiquitin-protein ligase which accepts ubiquitin from an E2 ubiquitin-conjugating enzyme in the form of a thioester and then directly transfers the ubiquitin to targeted substrates.</text>
</comment>
<evidence type="ECO:0000256" key="11">
    <source>
        <dbReference type="SAM" id="Coils"/>
    </source>
</evidence>
<dbReference type="Pfam" id="PF00632">
    <property type="entry name" value="HECT"/>
    <property type="match status" value="1"/>
</dbReference>